<evidence type="ECO:0000256" key="7">
    <source>
        <dbReference type="ARBA" id="ARBA00023160"/>
    </source>
</evidence>
<dbReference type="RefSeq" id="WP_183520930.1">
    <property type="nucleotide sequence ID" value="NZ_JBIYSL010000001.1"/>
</dbReference>
<accession>A0ABW8HN85</accession>
<feature type="domain" description="Beta-ketoacyl-[acyl-carrier-protein] synthase III C-terminal" evidence="10">
    <location>
        <begin position="240"/>
        <end position="329"/>
    </location>
</feature>
<keyword evidence="7 9" id="KW-0275">Fatty acid biosynthesis</keyword>
<comment type="function">
    <text evidence="9">Catalyzes the condensation reaction of fatty acid synthesis by the addition to an acyl acceptor of two carbons from malonyl-ACP. Catalyzes the first condensation reaction which initiates fatty acid synthesis and may therefore play a role in governing the total rate of fatty acid production. Possesses both acetoacetyl-ACP synthase and acetyl transacylase activities. Its substrate specificity determines the biosynthesis of branched-chain and/or straight-chain of fatty acids.</text>
</comment>
<dbReference type="NCBIfam" id="TIGR00747">
    <property type="entry name" value="fabH"/>
    <property type="match status" value="1"/>
</dbReference>
<keyword evidence="8 9" id="KW-0012">Acyltransferase</keyword>
<dbReference type="InterPro" id="IPR016039">
    <property type="entry name" value="Thiolase-like"/>
</dbReference>
<dbReference type="EMBL" id="JBIYSL010000001">
    <property type="protein sequence ID" value="MFK0521105.1"/>
    <property type="molecule type" value="Genomic_DNA"/>
</dbReference>
<evidence type="ECO:0000313" key="13">
    <source>
        <dbReference type="Proteomes" id="UP001618531"/>
    </source>
</evidence>
<keyword evidence="5 9" id="KW-0276">Fatty acid metabolism</keyword>
<dbReference type="Gene3D" id="3.40.47.10">
    <property type="match status" value="1"/>
</dbReference>
<evidence type="ECO:0000256" key="5">
    <source>
        <dbReference type="ARBA" id="ARBA00022832"/>
    </source>
</evidence>
<keyword evidence="4 9" id="KW-0808">Transferase</keyword>
<dbReference type="GO" id="GO:0033818">
    <property type="term" value="F:beta-ketoacyl-acyl-carrier-protein synthase III activity"/>
    <property type="evidence" value="ECO:0007669"/>
    <property type="project" value="UniProtKB-EC"/>
</dbReference>
<reference evidence="12 13" key="1">
    <citation type="submission" date="2024-11" db="EMBL/GenBank/DDBJ databases">
        <title>Identification and Characterization of a Novel Fosfomycin Bacillithiol Transferase FosB8 in Paenibacillus illinoisensis.</title>
        <authorList>
            <person name="Lu W."/>
        </authorList>
    </citation>
    <scope>NUCLEOTIDE SEQUENCE [LARGE SCALE GENOMIC DNA]</scope>
    <source>
        <strain evidence="12 13">WP77</strain>
    </source>
</reference>
<feature type="active site" evidence="9">
    <location>
        <position position="256"/>
    </location>
</feature>
<dbReference type="CDD" id="cd00830">
    <property type="entry name" value="KAS_III"/>
    <property type="match status" value="1"/>
</dbReference>
<comment type="domain">
    <text evidence="9">The last Arg residue of the ACP-binding site is essential for the weak association between ACP/AcpP and FabH.</text>
</comment>
<dbReference type="PANTHER" id="PTHR34069">
    <property type="entry name" value="3-OXOACYL-[ACYL-CARRIER-PROTEIN] SYNTHASE 3"/>
    <property type="match status" value="1"/>
</dbReference>
<feature type="active site" evidence="9">
    <location>
        <position position="116"/>
    </location>
</feature>
<comment type="pathway">
    <text evidence="9">Lipid metabolism; fatty acid biosynthesis.</text>
</comment>
<dbReference type="EC" id="2.3.1.180" evidence="9"/>
<gene>
    <name evidence="9" type="primary">fabH</name>
    <name evidence="12" type="ORF">ACINKY_02765</name>
</gene>
<comment type="subcellular location">
    <subcellularLocation>
        <location evidence="9">Cytoplasm</location>
    </subcellularLocation>
</comment>
<feature type="domain" description="Beta-ketoacyl-[acyl-carrier-protein] synthase III N-terminal" evidence="11">
    <location>
        <begin position="110"/>
        <end position="188"/>
    </location>
</feature>
<dbReference type="NCBIfam" id="NF006829">
    <property type="entry name" value="PRK09352.1"/>
    <property type="match status" value="1"/>
</dbReference>
<keyword evidence="2 9" id="KW-0963">Cytoplasm</keyword>
<dbReference type="Pfam" id="PF08541">
    <property type="entry name" value="ACP_syn_III_C"/>
    <property type="match status" value="1"/>
</dbReference>
<comment type="catalytic activity">
    <reaction evidence="9">
        <text>malonyl-[ACP] + acetyl-CoA + H(+) = 3-oxobutanoyl-[ACP] + CO2 + CoA</text>
        <dbReference type="Rhea" id="RHEA:12080"/>
        <dbReference type="Rhea" id="RHEA-COMP:9623"/>
        <dbReference type="Rhea" id="RHEA-COMP:9625"/>
        <dbReference type="ChEBI" id="CHEBI:15378"/>
        <dbReference type="ChEBI" id="CHEBI:16526"/>
        <dbReference type="ChEBI" id="CHEBI:57287"/>
        <dbReference type="ChEBI" id="CHEBI:57288"/>
        <dbReference type="ChEBI" id="CHEBI:78449"/>
        <dbReference type="ChEBI" id="CHEBI:78450"/>
        <dbReference type="EC" id="2.3.1.180"/>
    </reaction>
</comment>
<dbReference type="Proteomes" id="UP001618531">
    <property type="component" value="Unassembled WGS sequence"/>
</dbReference>
<keyword evidence="9" id="KW-0511">Multifunctional enzyme</keyword>
<proteinExistence type="inferred from homology"/>
<dbReference type="PANTHER" id="PTHR34069:SF2">
    <property type="entry name" value="BETA-KETOACYL-[ACYL-CARRIER-PROTEIN] SYNTHASE III"/>
    <property type="match status" value="1"/>
</dbReference>
<dbReference type="SUPFAM" id="SSF53901">
    <property type="entry name" value="Thiolase-like"/>
    <property type="match status" value="1"/>
</dbReference>
<evidence type="ECO:0000256" key="6">
    <source>
        <dbReference type="ARBA" id="ARBA00023098"/>
    </source>
</evidence>
<comment type="caution">
    <text evidence="12">The sequence shown here is derived from an EMBL/GenBank/DDBJ whole genome shotgun (WGS) entry which is preliminary data.</text>
</comment>
<sequence length="329" mass="34766">MNNLRPVGVIGTGKYVPEKILTNSDLEKMVDTNDEWIVSRTGIKERHIAAPDQATSDLAYEAAMKALESAGMTGSDLDLIIVATITPDSAFPSTACILQDKLGAKGAAAFDLSAACSGFVYGLATATSFIQSGMYNNALVIGADCLSRITDYTDRNTCVLFGDGAGAVVVGEVPEGRGFKSFDLGAEGAGGGLLQLEGGGSRLPASAETVENKKHYIYMNGREVFKFAVRVMGTATDEVLRKAGLERTDVDLFVPHQANIRIIQSAMQRLELPEEKVVVNVDKYANTSAASIPLALVEAAEEGRMKAGDTILMVGFGGGLTWGASVLVW</sequence>
<evidence type="ECO:0000259" key="11">
    <source>
        <dbReference type="Pfam" id="PF08545"/>
    </source>
</evidence>
<evidence type="ECO:0000259" key="10">
    <source>
        <dbReference type="Pfam" id="PF08541"/>
    </source>
</evidence>
<evidence type="ECO:0000313" key="12">
    <source>
        <dbReference type="EMBL" id="MFK0521105.1"/>
    </source>
</evidence>
<evidence type="ECO:0000256" key="1">
    <source>
        <dbReference type="ARBA" id="ARBA00008642"/>
    </source>
</evidence>
<dbReference type="InterPro" id="IPR013747">
    <property type="entry name" value="ACP_syn_III_C"/>
</dbReference>
<evidence type="ECO:0000256" key="2">
    <source>
        <dbReference type="ARBA" id="ARBA00022490"/>
    </source>
</evidence>
<organism evidence="12 13">
    <name type="scientific">Paenibacillus illinoisensis</name>
    <dbReference type="NCBI Taxonomy" id="59845"/>
    <lineage>
        <taxon>Bacteria</taxon>
        <taxon>Bacillati</taxon>
        <taxon>Bacillota</taxon>
        <taxon>Bacilli</taxon>
        <taxon>Bacillales</taxon>
        <taxon>Paenibacillaceae</taxon>
        <taxon>Paenibacillus</taxon>
    </lineage>
</organism>
<name>A0ABW8HN85_9BACL</name>
<dbReference type="HAMAP" id="MF_01815">
    <property type="entry name" value="FabH"/>
    <property type="match status" value="1"/>
</dbReference>
<evidence type="ECO:0000256" key="8">
    <source>
        <dbReference type="ARBA" id="ARBA00023315"/>
    </source>
</evidence>
<evidence type="ECO:0000256" key="4">
    <source>
        <dbReference type="ARBA" id="ARBA00022679"/>
    </source>
</evidence>
<comment type="subunit">
    <text evidence="9">Homodimer.</text>
</comment>
<feature type="region of interest" description="ACP-binding" evidence="9">
    <location>
        <begin position="257"/>
        <end position="261"/>
    </location>
</feature>
<protein>
    <recommendedName>
        <fullName evidence="9">Beta-ketoacyl-[acyl-carrier-protein] synthase III</fullName>
        <shortName evidence="9">Beta-ketoacyl-ACP synthase III</shortName>
        <shortName evidence="9">KAS III</shortName>
        <ecNumber evidence="9">2.3.1.180</ecNumber>
    </recommendedName>
    <alternativeName>
        <fullName evidence="9">3-oxoacyl-[acyl-carrier-protein] synthase 3</fullName>
    </alternativeName>
    <alternativeName>
        <fullName evidence="9">3-oxoacyl-[acyl-carrier-protein] synthase III</fullName>
    </alternativeName>
</protein>
<dbReference type="InterPro" id="IPR013751">
    <property type="entry name" value="ACP_syn_III_N"/>
</dbReference>
<dbReference type="Pfam" id="PF08545">
    <property type="entry name" value="ACP_syn_III"/>
    <property type="match status" value="1"/>
</dbReference>
<comment type="similarity">
    <text evidence="1 9">Belongs to the thiolase-like superfamily. FabH family.</text>
</comment>
<keyword evidence="13" id="KW-1185">Reference proteome</keyword>
<keyword evidence="3 9" id="KW-0444">Lipid biosynthesis</keyword>
<feature type="active site" evidence="9">
    <location>
        <position position="286"/>
    </location>
</feature>
<dbReference type="InterPro" id="IPR004655">
    <property type="entry name" value="FabH"/>
</dbReference>
<evidence type="ECO:0000256" key="3">
    <source>
        <dbReference type="ARBA" id="ARBA00022516"/>
    </source>
</evidence>
<evidence type="ECO:0000256" key="9">
    <source>
        <dbReference type="HAMAP-Rule" id="MF_01815"/>
    </source>
</evidence>
<keyword evidence="6 9" id="KW-0443">Lipid metabolism</keyword>